<keyword evidence="5" id="KW-0234">DNA repair</keyword>
<dbReference type="GO" id="GO:0051301">
    <property type="term" value="P:cell division"/>
    <property type="evidence" value="ECO:0007669"/>
    <property type="project" value="UniProtKB-KW"/>
</dbReference>
<feature type="compositionally biased region" description="Polar residues" evidence="8">
    <location>
        <begin position="568"/>
        <end position="581"/>
    </location>
</feature>
<feature type="compositionally biased region" description="Basic and acidic residues" evidence="8">
    <location>
        <begin position="493"/>
        <end position="504"/>
    </location>
</feature>
<evidence type="ECO:0000256" key="4">
    <source>
        <dbReference type="ARBA" id="ARBA00022776"/>
    </source>
</evidence>
<dbReference type="InParanoid" id="A0A061GG63"/>
<dbReference type="OMA" id="YLYKERW"/>
<keyword evidence="6" id="KW-0539">Nucleus</keyword>
<feature type="region of interest" description="Disordered" evidence="8">
    <location>
        <begin position="693"/>
        <end position="819"/>
    </location>
</feature>
<name>A0A061GG63_THECC</name>
<dbReference type="PANTHER" id="PTHR12663">
    <property type="entry name" value="ANDROGEN INDUCED INHIBITOR OF PROLIFERATION AS3 / PDS5-RELATED"/>
    <property type="match status" value="1"/>
</dbReference>
<accession>A0A061GG63</accession>
<evidence type="ECO:0000313" key="11">
    <source>
        <dbReference type="Proteomes" id="UP000026915"/>
    </source>
</evidence>
<dbReference type="Proteomes" id="UP000026915">
    <property type="component" value="Chromosome 6"/>
</dbReference>
<evidence type="ECO:0000259" key="9">
    <source>
        <dbReference type="Pfam" id="PF21743"/>
    </source>
</evidence>
<dbReference type="CDD" id="cd20404">
    <property type="entry name" value="Tudor_Agenet_AtEML-like"/>
    <property type="match status" value="1"/>
</dbReference>
<keyword evidence="4" id="KW-0498">Mitosis</keyword>
<feature type="region of interest" description="Disordered" evidence="8">
    <location>
        <begin position="568"/>
        <end position="608"/>
    </location>
</feature>
<feature type="compositionally biased region" description="Polar residues" evidence="8">
    <location>
        <begin position="461"/>
        <end position="472"/>
    </location>
</feature>
<keyword evidence="11" id="KW-1185">Reference proteome</keyword>
<dbReference type="SUPFAM" id="SSF48371">
    <property type="entry name" value="ARM repeat"/>
    <property type="match status" value="1"/>
</dbReference>
<dbReference type="Gene3D" id="2.30.30.140">
    <property type="match status" value="1"/>
</dbReference>
<dbReference type="GO" id="GO:0006281">
    <property type="term" value="P:DNA repair"/>
    <property type="evidence" value="ECO:0007669"/>
    <property type="project" value="UniProtKB-KW"/>
</dbReference>
<evidence type="ECO:0000256" key="6">
    <source>
        <dbReference type="ARBA" id="ARBA00023242"/>
    </source>
</evidence>
<dbReference type="Gramene" id="EOY26034">
    <property type="protein sequence ID" value="EOY26034"/>
    <property type="gene ID" value="TCM_027420"/>
</dbReference>
<keyword evidence="7" id="KW-0131">Cell cycle</keyword>
<dbReference type="GO" id="GO:0000785">
    <property type="term" value="C:chromatin"/>
    <property type="evidence" value="ECO:0000318"/>
    <property type="project" value="GO_Central"/>
</dbReference>
<dbReference type="GO" id="GO:0035825">
    <property type="term" value="P:homologous recombination"/>
    <property type="evidence" value="ECO:0007669"/>
    <property type="project" value="UniProtKB-ARBA"/>
</dbReference>
<dbReference type="GO" id="GO:0007064">
    <property type="term" value="P:mitotic sister chromatid cohesion"/>
    <property type="evidence" value="ECO:0000318"/>
    <property type="project" value="GO_Central"/>
</dbReference>
<dbReference type="GO" id="GO:0140670">
    <property type="term" value="F:cohesin unloader activity"/>
    <property type="evidence" value="ECO:0000318"/>
    <property type="project" value="GO_Central"/>
</dbReference>
<feature type="domain" description="PTM/DIR17-like Tudor" evidence="9">
    <location>
        <begin position="622"/>
        <end position="663"/>
    </location>
</feature>
<feature type="region of interest" description="Disordered" evidence="8">
    <location>
        <begin position="431"/>
        <end position="518"/>
    </location>
</feature>
<dbReference type="InterPro" id="IPR047365">
    <property type="entry name" value="Tudor_AtPTM-like"/>
</dbReference>
<evidence type="ECO:0000313" key="10">
    <source>
        <dbReference type="EMBL" id="EOY26034.1"/>
    </source>
</evidence>
<organism evidence="10 11">
    <name type="scientific">Theobroma cacao</name>
    <name type="common">Cacao</name>
    <name type="synonym">Cocoa</name>
    <dbReference type="NCBI Taxonomy" id="3641"/>
    <lineage>
        <taxon>Eukaryota</taxon>
        <taxon>Viridiplantae</taxon>
        <taxon>Streptophyta</taxon>
        <taxon>Embryophyta</taxon>
        <taxon>Tracheophyta</taxon>
        <taxon>Spermatophyta</taxon>
        <taxon>Magnoliopsida</taxon>
        <taxon>eudicotyledons</taxon>
        <taxon>Gunneridae</taxon>
        <taxon>Pentapetalae</taxon>
        <taxon>rosids</taxon>
        <taxon>malvids</taxon>
        <taxon>Malvales</taxon>
        <taxon>Malvaceae</taxon>
        <taxon>Byttnerioideae</taxon>
        <taxon>Theobroma</taxon>
    </lineage>
</organism>
<dbReference type="STRING" id="3641.A0A061GG63"/>
<dbReference type="InterPro" id="IPR016024">
    <property type="entry name" value="ARM-type_fold"/>
</dbReference>
<dbReference type="eggNOG" id="KOG1525">
    <property type="taxonomic scope" value="Eukaryota"/>
</dbReference>
<dbReference type="EMBL" id="CM001884">
    <property type="protein sequence ID" value="EOY26034.1"/>
    <property type="molecule type" value="Genomic_DNA"/>
</dbReference>
<keyword evidence="3" id="KW-0227">DNA damage</keyword>
<reference evidence="10 11" key="1">
    <citation type="journal article" date="2013" name="Genome Biol.">
        <title>The genome sequence of the most widely cultivated cacao type and its use to identify candidate genes regulating pod color.</title>
        <authorList>
            <person name="Motamayor J.C."/>
            <person name="Mockaitis K."/>
            <person name="Schmutz J."/>
            <person name="Haiminen N."/>
            <person name="Iii D.L."/>
            <person name="Cornejo O."/>
            <person name="Findley S.D."/>
            <person name="Zheng P."/>
            <person name="Utro F."/>
            <person name="Royaert S."/>
            <person name="Saski C."/>
            <person name="Jenkins J."/>
            <person name="Podicheti R."/>
            <person name="Zhao M."/>
            <person name="Scheffler B.E."/>
            <person name="Stack J.C."/>
            <person name="Feltus F.A."/>
            <person name="Mustiga G.M."/>
            <person name="Amores F."/>
            <person name="Phillips W."/>
            <person name="Marelli J.P."/>
            <person name="May G.D."/>
            <person name="Shapiro H."/>
            <person name="Ma J."/>
            <person name="Bustamante C.D."/>
            <person name="Schnell R.J."/>
            <person name="Main D."/>
            <person name="Gilbert D."/>
            <person name="Parida L."/>
            <person name="Kuhn D.N."/>
        </authorList>
    </citation>
    <scope>NUCLEOTIDE SEQUENCE [LARGE SCALE GENOMIC DNA]</scope>
    <source>
        <strain evidence="11">cv. Matina 1-6</strain>
    </source>
</reference>
<evidence type="ECO:0000256" key="3">
    <source>
        <dbReference type="ARBA" id="ARBA00022763"/>
    </source>
</evidence>
<dbReference type="FunCoup" id="A0A061GG63">
    <property type="interactions" value="370"/>
</dbReference>
<evidence type="ECO:0000256" key="1">
    <source>
        <dbReference type="ARBA" id="ARBA00004123"/>
    </source>
</evidence>
<evidence type="ECO:0000256" key="2">
    <source>
        <dbReference type="ARBA" id="ARBA00022618"/>
    </source>
</evidence>
<evidence type="ECO:0000256" key="7">
    <source>
        <dbReference type="ARBA" id="ARBA00023306"/>
    </source>
</evidence>
<dbReference type="Pfam" id="PF21743">
    <property type="entry name" value="PTM_DIR17_Tudor"/>
    <property type="match status" value="1"/>
</dbReference>
<dbReference type="PANTHER" id="PTHR12663:SF69">
    <property type="entry name" value="SISTER CHROMATID COHESION PROTEIN PDS5 HOMOLOG E"/>
    <property type="match status" value="1"/>
</dbReference>
<keyword evidence="2" id="KW-0132">Cell division</keyword>
<comment type="subcellular location">
    <subcellularLocation>
        <location evidence="1">Nucleus</location>
    </subcellularLocation>
</comment>
<sequence length="819" mass="91146">MISFERKMELEGQLKEAGNNLLNPPSSIDELLFLLDKVENLLISVEQAPPRSMQKALLPLMKALISDALLRHSDMDVKVSVASCITEITRITAPDAPYNDERMKEIFQLTVAAFENLSHVSSRCYTKAVSILDTVARVRLCLLMLDLDCDELIIEMFQQFLKKIRSNHPNTVFLAMESIMTLVLDESEDISWGLLSPLLASVRKENQKILPTSWKLGENVIANCAYKIKPYLMEAVQSMDIALDEYSPIIASICKSESDALNKSGDHLVTVGPVFRGELCQAVDAISKSLMRNVTAGTRENNRINNGILNIKPSKILEHSHVEVPRGADAPGGAGPDNFVSLYPVKSETEPDTMPKKRGRRHNSLMNAKEDHDHSWICMARNPLQIPHHRKRHDKGVDCSVVADPDLKDAAPQLKDEKVTESEMSCQINEIIGASSASPNGGLPGGRHRRRGQSKGKESMTTENADPNSSLANRLEFKTQIVDKLTRPTDASLKMKSEDKTSERKRPKRSRRVEIDAKPIQAPPYFVPEKEARVRSDLEEKKLLQATLKKYINKRTLDDDAMLDESITGASGNQKMNSRPVTTARKGGAYLEKTPKTNPKGQRNAGKEMASELPDLGEELIGRRIKVWWPMDKTFYEGVVASYDSITMKHRVLYEDGDEERLNLRRQRWQLIHDKGQEIDLPKPDVSLDILPKLKGKTHSSSPKSAKRRSSFKRNGVHASTATRKSKSYGGISPDGGMLEKPSVHESVKDASTTMTDSRSSGDGQKFADELKAESNSMESKPTIAEMLPSSDGTSLKDGESLSAMPCDIRGNQEKETSL</sequence>
<dbReference type="Pfam" id="PF20168">
    <property type="entry name" value="PDS5"/>
    <property type="match status" value="1"/>
</dbReference>
<evidence type="ECO:0000256" key="8">
    <source>
        <dbReference type="SAM" id="MobiDB-lite"/>
    </source>
</evidence>
<feature type="compositionally biased region" description="Polar residues" evidence="8">
    <location>
        <begin position="750"/>
        <end position="763"/>
    </location>
</feature>
<dbReference type="InterPro" id="IPR039776">
    <property type="entry name" value="Pds5"/>
</dbReference>
<protein>
    <submittedName>
        <fullName evidence="10">Chloroplast-like protein isoform 1</fullName>
    </submittedName>
</protein>
<dbReference type="SUPFAM" id="SSF63748">
    <property type="entry name" value="Tudor/PWWP/MBT"/>
    <property type="match status" value="1"/>
</dbReference>
<dbReference type="AlphaFoldDB" id="A0A061GG63"/>
<dbReference type="GO" id="GO:0005634">
    <property type="term" value="C:nucleus"/>
    <property type="evidence" value="ECO:0000318"/>
    <property type="project" value="GO_Central"/>
</dbReference>
<gene>
    <name evidence="10" type="ORF">TCM_027420</name>
</gene>
<feature type="compositionally biased region" description="Basic residues" evidence="8">
    <location>
        <begin position="705"/>
        <end position="716"/>
    </location>
</feature>
<evidence type="ECO:0000256" key="5">
    <source>
        <dbReference type="ARBA" id="ARBA00023204"/>
    </source>
</evidence>
<proteinExistence type="predicted"/>